<evidence type="ECO:0000313" key="7">
    <source>
        <dbReference type="Proteomes" id="UP001240447"/>
    </source>
</evidence>
<evidence type="ECO:0000256" key="4">
    <source>
        <dbReference type="SAM" id="Phobius"/>
    </source>
</evidence>
<dbReference type="Gene3D" id="3.50.50.60">
    <property type="entry name" value="FAD/NAD(P)-binding domain"/>
    <property type="match status" value="2"/>
</dbReference>
<dbReference type="Pfam" id="PF07992">
    <property type="entry name" value="Pyr_redox_2"/>
    <property type="match status" value="1"/>
</dbReference>
<dbReference type="RefSeq" id="WP_068116499.1">
    <property type="nucleotide sequence ID" value="NZ_CCXJ01000026.1"/>
</dbReference>
<evidence type="ECO:0000313" key="6">
    <source>
        <dbReference type="EMBL" id="MDP9822385.1"/>
    </source>
</evidence>
<dbReference type="PRINTS" id="PR00368">
    <property type="entry name" value="FADPNR"/>
</dbReference>
<dbReference type="InterPro" id="IPR023753">
    <property type="entry name" value="FAD/NAD-binding_dom"/>
</dbReference>
<comment type="caution">
    <text evidence="6">The sequence shown here is derived from an EMBL/GenBank/DDBJ whole genome shotgun (WGS) entry which is preliminary data.</text>
</comment>
<sequence length="309" mass="32597">MKQTSDWDAIVVGGGAAGLATALMLGRARRRTLVIDAGQPRNRYAAHMHGVLGHEGLDPAELLRRGRKEVVEYGVEVRDGSVERVEELTGGLRVALATGEEASTRALVVATGLTDRLPDIPGLAERWGASVLHCPYCHGWEVRGQRLGVLATSPLNLHQAQLVRQWSADVTLFTAAIEPLETDVGARLRSRGVRLVREAVVEVLGEGTAISGVRLTDGSVVELDAIFTGGALLPHDGFLEELGLERAENPMGSYLAVDGVGQTSHPRIWAAGNVVNPGANVPLAIGAGTMTGSVVNMALVTEEFDAAAS</sequence>
<comment type="catalytic activity">
    <reaction evidence="3">
        <text>[thioredoxin]-dithiol + NADP(+) = [thioredoxin]-disulfide + NADPH + H(+)</text>
        <dbReference type="Rhea" id="RHEA:20345"/>
        <dbReference type="Rhea" id="RHEA-COMP:10698"/>
        <dbReference type="Rhea" id="RHEA-COMP:10700"/>
        <dbReference type="ChEBI" id="CHEBI:15378"/>
        <dbReference type="ChEBI" id="CHEBI:29950"/>
        <dbReference type="ChEBI" id="CHEBI:50058"/>
        <dbReference type="ChEBI" id="CHEBI:57783"/>
        <dbReference type="ChEBI" id="CHEBI:58349"/>
        <dbReference type="EC" id="1.8.1.9"/>
    </reaction>
</comment>
<dbReference type="PRINTS" id="PR00469">
    <property type="entry name" value="PNDRDTASEII"/>
</dbReference>
<evidence type="ECO:0000256" key="3">
    <source>
        <dbReference type="ARBA" id="ARBA00048132"/>
    </source>
</evidence>
<feature type="transmembrane region" description="Helical" evidence="4">
    <location>
        <begin position="6"/>
        <end position="25"/>
    </location>
</feature>
<dbReference type="SUPFAM" id="SSF51905">
    <property type="entry name" value="FAD/NAD(P)-binding domain"/>
    <property type="match status" value="1"/>
</dbReference>
<accession>A0ABT9NPP6</accession>
<name>A0ABT9NPP6_9ACTN</name>
<dbReference type="EMBL" id="JAUSQM010000001">
    <property type="protein sequence ID" value="MDP9822385.1"/>
    <property type="molecule type" value="Genomic_DNA"/>
</dbReference>
<keyword evidence="1" id="KW-0285">Flavoprotein</keyword>
<evidence type="ECO:0000256" key="2">
    <source>
        <dbReference type="ARBA" id="ARBA00023002"/>
    </source>
</evidence>
<gene>
    <name evidence="6" type="ORF">J2S59_002194</name>
</gene>
<dbReference type="InterPro" id="IPR050097">
    <property type="entry name" value="Ferredoxin-NADP_redctase_2"/>
</dbReference>
<keyword evidence="4" id="KW-0812">Transmembrane</keyword>
<protein>
    <submittedName>
        <fullName evidence="6">Thioredoxin reductase</fullName>
    </submittedName>
</protein>
<keyword evidence="4" id="KW-0472">Membrane</keyword>
<keyword evidence="4" id="KW-1133">Transmembrane helix</keyword>
<keyword evidence="7" id="KW-1185">Reference proteome</keyword>
<keyword evidence="2" id="KW-0560">Oxidoreductase</keyword>
<reference evidence="6 7" key="1">
    <citation type="submission" date="2023-07" db="EMBL/GenBank/DDBJ databases">
        <title>Sequencing the genomes of 1000 actinobacteria strains.</title>
        <authorList>
            <person name="Klenk H.-P."/>
        </authorList>
    </citation>
    <scope>NUCLEOTIDE SEQUENCE [LARGE SCALE GENOMIC DNA]</scope>
    <source>
        <strain evidence="6 7">GD13</strain>
    </source>
</reference>
<dbReference type="Proteomes" id="UP001240447">
    <property type="component" value="Unassembled WGS sequence"/>
</dbReference>
<organism evidence="6 7">
    <name type="scientific">Nocardioides massiliensis</name>
    <dbReference type="NCBI Taxonomy" id="1325935"/>
    <lineage>
        <taxon>Bacteria</taxon>
        <taxon>Bacillati</taxon>
        <taxon>Actinomycetota</taxon>
        <taxon>Actinomycetes</taxon>
        <taxon>Propionibacteriales</taxon>
        <taxon>Nocardioidaceae</taxon>
        <taxon>Nocardioides</taxon>
    </lineage>
</organism>
<dbReference type="InterPro" id="IPR036188">
    <property type="entry name" value="FAD/NAD-bd_sf"/>
</dbReference>
<dbReference type="PANTHER" id="PTHR48105">
    <property type="entry name" value="THIOREDOXIN REDUCTASE 1-RELATED-RELATED"/>
    <property type="match status" value="1"/>
</dbReference>
<feature type="domain" description="FAD/NAD(P)-binding" evidence="5">
    <location>
        <begin position="8"/>
        <end position="286"/>
    </location>
</feature>
<proteinExistence type="predicted"/>
<evidence type="ECO:0000256" key="1">
    <source>
        <dbReference type="ARBA" id="ARBA00022630"/>
    </source>
</evidence>
<evidence type="ECO:0000259" key="5">
    <source>
        <dbReference type="Pfam" id="PF07992"/>
    </source>
</evidence>